<dbReference type="OrthoDB" id="339325at2759"/>
<dbReference type="GeneID" id="119743247"/>
<dbReference type="SMART" id="SM00220">
    <property type="entry name" value="S_TKc"/>
    <property type="match status" value="1"/>
</dbReference>
<dbReference type="PROSITE" id="PS00108">
    <property type="entry name" value="PROTEIN_KINASE_ST"/>
    <property type="match status" value="1"/>
</dbReference>
<name>A0A914BHL1_PATMI</name>
<dbReference type="InterPro" id="IPR011009">
    <property type="entry name" value="Kinase-like_dom_sf"/>
</dbReference>
<dbReference type="InterPro" id="IPR001245">
    <property type="entry name" value="Ser-Thr/Tyr_kinase_cat_dom"/>
</dbReference>
<evidence type="ECO:0000313" key="3">
    <source>
        <dbReference type="Proteomes" id="UP000887568"/>
    </source>
</evidence>
<dbReference type="Pfam" id="PF07714">
    <property type="entry name" value="PK_Tyr_Ser-Thr"/>
    <property type="match status" value="1"/>
</dbReference>
<protein>
    <recommendedName>
        <fullName evidence="1">Protein kinase domain-containing protein</fullName>
    </recommendedName>
</protein>
<reference evidence="2" key="1">
    <citation type="submission" date="2022-11" db="UniProtKB">
        <authorList>
            <consortium name="EnsemblMetazoa"/>
        </authorList>
    </citation>
    <scope>IDENTIFICATION</scope>
</reference>
<dbReference type="AlphaFoldDB" id="A0A914BHL1"/>
<dbReference type="OMA" id="ARHCEST"/>
<accession>A0A914BHL1</accession>
<dbReference type="Proteomes" id="UP000887568">
    <property type="component" value="Unplaced"/>
</dbReference>
<feature type="domain" description="Protein kinase" evidence="1">
    <location>
        <begin position="1"/>
        <end position="156"/>
    </location>
</feature>
<evidence type="ECO:0000259" key="1">
    <source>
        <dbReference type="PROSITE" id="PS50011"/>
    </source>
</evidence>
<dbReference type="PRINTS" id="PR00109">
    <property type="entry name" value="TYRKINASE"/>
</dbReference>
<dbReference type="RefSeq" id="XP_038075579.1">
    <property type="nucleotide sequence ID" value="XM_038219651.1"/>
</dbReference>
<evidence type="ECO:0000313" key="2">
    <source>
        <dbReference type="EnsemblMetazoa" id="XP_038075579.1"/>
    </source>
</evidence>
<sequence>MARGLHYIHQQKYQHGDVKSQNMVITRDDTLKICDFGTARHCESTFTTENIRGSWAWMAPEVIGERHNSQPQTKAKVTHKSDVFSYAVVVWELLTGKEPFAGETTLDFMQATGGQRRRLEIPKECPQTLRDLLTKCWDHDHTKRPRMDEILSRSELGRITLCSDFDIDRIAPEPYKAQQLALKHVALDDYTAQKEDEFGCTASHDTPPSESEKEMIRPVCNIDR</sequence>
<dbReference type="GO" id="GO:0004674">
    <property type="term" value="F:protein serine/threonine kinase activity"/>
    <property type="evidence" value="ECO:0007669"/>
    <property type="project" value="TreeGrafter"/>
</dbReference>
<keyword evidence="3" id="KW-1185">Reference proteome</keyword>
<dbReference type="GO" id="GO:0005524">
    <property type="term" value="F:ATP binding"/>
    <property type="evidence" value="ECO:0007669"/>
    <property type="project" value="InterPro"/>
</dbReference>
<dbReference type="SUPFAM" id="SSF56112">
    <property type="entry name" value="Protein kinase-like (PK-like)"/>
    <property type="match status" value="1"/>
</dbReference>
<dbReference type="Gene3D" id="1.10.510.10">
    <property type="entry name" value="Transferase(Phosphotransferase) domain 1"/>
    <property type="match status" value="1"/>
</dbReference>
<organism evidence="2 3">
    <name type="scientific">Patiria miniata</name>
    <name type="common">Bat star</name>
    <name type="synonym">Asterina miniata</name>
    <dbReference type="NCBI Taxonomy" id="46514"/>
    <lineage>
        <taxon>Eukaryota</taxon>
        <taxon>Metazoa</taxon>
        <taxon>Echinodermata</taxon>
        <taxon>Eleutherozoa</taxon>
        <taxon>Asterozoa</taxon>
        <taxon>Asteroidea</taxon>
        <taxon>Valvatacea</taxon>
        <taxon>Valvatida</taxon>
        <taxon>Asterinidae</taxon>
        <taxon>Patiria</taxon>
    </lineage>
</organism>
<dbReference type="EnsemblMetazoa" id="XM_038219651.1">
    <property type="protein sequence ID" value="XP_038075579.1"/>
    <property type="gene ID" value="LOC119743247"/>
</dbReference>
<dbReference type="InterPro" id="IPR008271">
    <property type="entry name" value="Ser/Thr_kinase_AS"/>
</dbReference>
<dbReference type="PANTHER" id="PTHR44329">
    <property type="entry name" value="SERINE/THREONINE-PROTEIN KINASE TNNI3K-RELATED"/>
    <property type="match status" value="1"/>
</dbReference>
<dbReference type="InterPro" id="IPR000719">
    <property type="entry name" value="Prot_kinase_dom"/>
</dbReference>
<dbReference type="PROSITE" id="PS50011">
    <property type="entry name" value="PROTEIN_KINASE_DOM"/>
    <property type="match status" value="1"/>
</dbReference>
<dbReference type="InterPro" id="IPR051681">
    <property type="entry name" value="Ser/Thr_Kinases-Pseudokinases"/>
</dbReference>
<proteinExistence type="predicted"/>